<feature type="transmembrane region" description="Helical" evidence="2">
    <location>
        <begin position="101"/>
        <end position="120"/>
    </location>
</feature>
<evidence type="ECO:0000313" key="4">
    <source>
        <dbReference type="Proteomes" id="UP000075901"/>
    </source>
</evidence>
<keyword evidence="2" id="KW-1133">Transmembrane helix</keyword>
<dbReference type="PANTHER" id="PTHR11161:SF22">
    <property type="entry name" value="ACYLTRANSFERASE 3 DOMAIN-CONTAINING PROTEIN-RELATED"/>
    <property type="match status" value="1"/>
</dbReference>
<accession>A0A182SB20</accession>
<name>A0A182SB20_9DIPT</name>
<sequence length="236" mass="25947">MWSQYALNSSTELMSCIYADETVLENGAELGVAQIGFLCIALGAIVLTIVATASDNSQQGCEADKKQAATNTTNLLQSFSLVRNIPKLIEREKNLRHLDGIRALTMIIILLTHSSIPLIRMPLKNVSELEAQFSQPWFPIAMAGNTYTVQIFFVIGGLLLAVNTLEQFKNRDSVGLAYFLDRVKIRLIRNDLHVLTITMGRPGGIYDSGVVLTRQDRDSNPGGPPSRTQDCLSSYG</sequence>
<keyword evidence="4" id="KW-1185">Reference proteome</keyword>
<dbReference type="InterPro" id="IPR052728">
    <property type="entry name" value="O2_lipid_transport_reg"/>
</dbReference>
<evidence type="ECO:0000313" key="3">
    <source>
        <dbReference type="EnsemblMetazoa" id="AMAM003209-PA"/>
    </source>
</evidence>
<protein>
    <submittedName>
        <fullName evidence="3">Uncharacterized protein</fullName>
    </submittedName>
</protein>
<feature type="compositionally biased region" description="Polar residues" evidence="1">
    <location>
        <begin position="226"/>
        <end position="236"/>
    </location>
</feature>
<reference evidence="4" key="1">
    <citation type="submission" date="2013-09" db="EMBL/GenBank/DDBJ databases">
        <title>The Genome Sequence of Anopheles maculatus species B.</title>
        <authorList>
            <consortium name="The Broad Institute Genomics Platform"/>
            <person name="Neafsey D.E."/>
            <person name="Besansky N."/>
            <person name="Howell P."/>
            <person name="Walton C."/>
            <person name="Young S.K."/>
            <person name="Zeng Q."/>
            <person name="Gargeya S."/>
            <person name="Fitzgerald M."/>
            <person name="Haas B."/>
            <person name="Abouelleil A."/>
            <person name="Allen A.W."/>
            <person name="Alvarado L."/>
            <person name="Arachchi H.M."/>
            <person name="Berlin A.M."/>
            <person name="Chapman S.B."/>
            <person name="Gainer-Dewar J."/>
            <person name="Goldberg J."/>
            <person name="Griggs A."/>
            <person name="Gujja S."/>
            <person name="Hansen M."/>
            <person name="Howarth C."/>
            <person name="Imamovic A."/>
            <person name="Ireland A."/>
            <person name="Larimer J."/>
            <person name="McCowan C."/>
            <person name="Murphy C."/>
            <person name="Pearson M."/>
            <person name="Poon T.W."/>
            <person name="Priest M."/>
            <person name="Roberts A."/>
            <person name="Saif S."/>
            <person name="Shea T."/>
            <person name="Sisk P."/>
            <person name="Sykes S."/>
            <person name="Wortman J."/>
            <person name="Nusbaum C."/>
            <person name="Birren B."/>
        </authorList>
    </citation>
    <scope>NUCLEOTIDE SEQUENCE [LARGE SCALE GENOMIC DNA]</scope>
    <source>
        <strain evidence="4">maculatus3</strain>
    </source>
</reference>
<feature type="transmembrane region" description="Helical" evidence="2">
    <location>
        <begin position="31"/>
        <end position="50"/>
    </location>
</feature>
<dbReference type="EnsemblMetazoa" id="AMAM003209-RA">
    <property type="protein sequence ID" value="AMAM003209-PA"/>
    <property type="gene ID" value="AMAM003209"/>
</dbReference>
<dbReference type="VEuPathDB" id="VectorBase:AMAM003209"/>
<proteinExistence type="predicted"/>
<dbReference type="PANTHER" id="PTHR11161">
    <property type="entry name" value="O-ACYLTRANSFERASE"/>
    <property type="match status" value="1"/>
</dbReference>
<reference evidence="3" key="2">
    <citation type="submission" date="2020-05" db="UniProtKB">
        <authorList>
            <consortium name="EnsemblMetazoa"/>
        </authorList>
    </citation>
    <scope>IDENTIFICATION</scope>
    <source>
        <strain evidence="3">maculatus3</strain>
    </source>
</reference>
<feature type="region of interest" description="Disordered" evidence="1">
    <location>
        <begin position="214"/>
        <end position="236"/>
    </location>
</feature>
<keyword evidence="2" id="KW-0472">Membrane</keyword>
<evidence type="ECO:0000256" key="1">
    <source>
        <dbReference type="SAM" id="MobiDB-lite"/>
    </source>
</evidence>
<feature type="transmembrane region" description="Helical" evidence="2">
    <location>
        <begin position="140"/>
        <end position="162"/>
    </location>
</feature>
<keyword evidence="2" id="KW-0812">Transmembrane</keyword>
<dbReference type="Proteomes" id="UP000075901">
    <property type="component" value="Unassembled WGS sequence"/>
</dbReference>
<evidence type="ECO:0000256" key="2">
    <source>
        <dbReference type="SAM" id="Phobius"/>
    </source>
</evidence>
<organism evidence="3 4">
    <name type="scientific">Anopheles maculatus</name>
    <dbReference type="NCBI Taxonomy" id="74869"/>
    <lineage>
        <taxon>Eukaryota</taxon>
        <taxon>Metazoa</taxon>
        <taxon>Ecdysozoa</taxon>
        <taxon>Arthropoda</taxon>
        <taxon>Hexapoda</taxon>
        <taxon>Insecta</taxon>
        <taxon>Pterygota</taxon>
        <taxon>Neoptera</taxon>
        <taxon>Endopterygota</taxon>
        <taxon>Diptera</taxon>
        <taxon>Nematocera</taxon>
        <taxon>Culicoidea</taxon>
        <taxon>Culicidae</taxon>
        <taxon>Anophelinae</taxon>
        <taxon>Anopheles</taxon>
        <taxon>Anopheles maculatus group</taxon>
    </lineage>
</organism>
<dbReference type="AlphaFoldDB" id="A0A182SB20"/>